<proteinExistence type="predicted"/>
<sequence length="51" mass="5587">MAFFFCGLFSGMVIRTSSVVTSSIWRAFSLPLSEGGASTATRNDMRFAYIV</sequence>
<protein>
    <submittedName>
        <fullName evidence="2">Uncharacterized protein</fullName>
    </submittedName>
</protein>
<gene>
    <name evidence="2" type="ORF">DAT39_005044</name>
</gene>
<keyword evidence="1" id="KW-0732">Signal</keyword>
<evidence type="ECO:0000256" key="1">
    <source>
        <dbReference type="SAM" id="SignalP"/>
    </source>
</evidence>
<dbReference type="Proteomes" id="UP000727407">
    <property type="component" value="Unassembled WGS sequence"/>
</dbReference>
<feature type="signal peptide" evidence="1">
    <location>
        <begin position="1"/>
        <end position="18"/>
    </location>
</feature>
<dbReference type="EMBL" id="QNUK01000047">
    <property type="protein sequence ID" value="KAF5905282.1"/>
    <property type="molecule type" value="Genomic_DNA"/>
</dbReference>
<evidence type="ECO:0000313" key="2">
    <source>
        <dbReference type="EMBL" id="KAF5905282.1"/>
    </source>
</evidence>
<organism evidence="2 3">
    <name type="scientific">Clarias magur</name>
    <name type="common">Asian catfish</name>
    <name type="synonym">Macropteronotus magur</name>
    <dbReference type="NCBI Taxonomy" id="1594786"/>
    <lineage>
        <taxon>Eukaryota</taxon>
        <taxon>Metazoa</taxon>
        <taxon>Chordata</taxon>
        <taxon>Craniata</taxon>
        <taxon>Vertebrata</taxon>
        <taxon>Euteleostomi</taxon>
        <taxon>Actinopterygii</taxon>
        <taxon>Neopterygii</taxon>
        <taxon>Teleostei</taxon>
        <taxon>Ostariophysi</taxon>
        <taxon>Siluriformes</taxon>
        <taxon>Clariidae</taxon>
        <taxon>Clarias</taxon>
    </lineage>
</organism>
<dbReference type="AlphaFoldDB" id="A0A8J4X607"/>
<accession>A0A8J4X607</accession>
<comment type="caution">
    <text evidence="2">The sequence shown here is derived from an EMBL/GenBank/DDBJ whole genome shotgun (WGS) entry which is preliminary data.</text>
</comment>
<feature type="chain" id="PRO_5035174359" evidence="1">
    <location>
        <begin position="19"/>
        <end position="51"/>
    </location>
</feature>
<evidence type="ECO:0000313" key="3">
    <source>
        <dbReference type="Proteomes" id="UP000727407"/>
    </source>
</evidence>
<keyword evidence="3" id="KW-1185">Reference proteome</keyword>
<reference evidence="2" key="1">
    <citation type="submission" date="2020-07" db="EMBL/GenBank/DDBJ databases">
        <title>Clarias magur genome sequencing, assembly and annotation.</title>
        <authorList>
            <person name="Kushwaha B."/>
            <person name="Kumar R."/>
            <person name="Das P."/>
            <person name="Joshi C.G."/>
            <person name="Kumar D."/>
            <person name="Nagpure N.S."/>
            <person name="Pandey M."/>
            <person name="Agarwal S."/>
            <person name="Srivastava S."/>
            <person name="Singh M."/>
            <person name="Sahoo L."/>
            <person name="Jayasankar P."/>
            <person name="Meher P.K."/>
            <person name="Koringa P.G."/>
            <person name="Iquebal M.A."/>
            <person name="Das S.P."/>
            <person name="Bit A."/>
            <person name="Patnaik S."/>
            <person name="Patel N."/>
            <person name="Shah T.M."/>
            <person name="Hinsu A."/>
            <person name="Jena J.K."/>
        </authorList>
    </citation>
    <scope>NUCLEOTIDE SEQUENCE</scope>
    <source>
        <strain evidence="2">CIFAMagur01</strain>
        <tissue evidence="2">Testis</tissue>
    </source>
</reference>
<name>A0A8J4X607_CLAMG</name>